<dbReference type="Pfam" id="PF17242">
    <property type="entry name" value="DUF5315"/>
    <property type="match status" value="1"/>
</dbReference>
<keyword evidence="3" id="KW-1185">Reference proteome</keyword>
<sequence>MSLSPNLNVKSKQRDPPPSLFLHPSPGASHVSLPGILAAGAPTSGVGVKRENSVHNSVKSGRHGSASGPDGQKDYRTLRTSESGRSTDRTDALWAEMQSTLEEVELSASGGTHVFGPEHDKRLAELRAAQIALAQAWARNEIDTSADTASKGRADEKGSDDVRPVTKTQPNETASKLADGEDGSKAAVNPSAARASNDNEGVEKLGLRLEDQTEADILVARKRREANDLYFEKVNNGVLDVVDKLEQVAIAMRAVEQESKDVVWGDNAPKATN</sequence>
<dbReference type="STRING" id="1531966.A0A0A1SLW2"/>
<feature type="compositionally biased region" description="Basic and acidic residues" evidence="1">
    <location>
        <begin position="150"/>
        <end position="164"/>
    </location>
</feature>
<dbReference type="EMBL" id="CDHN01000001">
    <property type="protein sequence ID" value="CEJ81288.1"/>
    <property type="molecule type" value="Genomic_DNA"/>
</dbReference>
<name>A0A0A1SLW2_9HYPO</name>
<evidence type="ECO:0000256" key="1">
    <source>
        <dbReference type="SAM" id="MobiDB-lite"/>
    </source>
</evidence>
<accession>A0A0A1SLW2</accession>
<dbReference type="Proteomes" id="UP000039046">
    <property type="component" value="Unassembled WGS sequence"/>
</dbReference>
<proteinExistence type="predicted"/>
<evidence type="ECO:0000313" key="3">
    <source>
        <dbReference type="Proteomes" id="UP000039046"/>
    </source>
</evidence>
<reference evidence="2 3" key="1">
    <citation type="journal article" date="2015" name="Genome Announc.">
        <title>Draft Genome Sequence and Gene Annotation of the Entomopathogenic Fungus Verticillium hemipterigenum.</title>
        <authorList>
            <person name="Horn F."/>
            <person name="Habel A."/>
            <person name="Scharf D.H."/>
            <person name="Dworschak J."/>
            <person name="Brakhage A.A."/>
            <person name="Guthke R."/>
            <person name="Hertweck C."/>
            <person name="Linde J."/>
        </authorList>
    </citation>
    <scope>NUCLEOTIDE SEQUENCE [LARGE SCALE GENOMIC DNA]</scope>
</reference>
<dbReference type="OrthoDB" id="4158841at2759"/>
<gene>
    <name evidence="2" type="ORF">VHEMI01426</name>
</gene>
<evidence type="ECO:0000313" key="2">
    <source>
        <dbReference type="EMBL" id="CEJ81288.1"/>
    </source>
</evidence>
<feature type="region of interest" description="Disordered" evidence="1">
    <location>
        <begin position="1"/>
        <end position="91"/>
    </location>
</feature>
<dbReference type="AlphaFoldDB" id="A0A0A1SLW2"/>
<feature type="region of interest" description="Disordered" evidence="1">
    <location>
        <begin position="144"/>
        <end position="200"/>
    </location>
</feature>
<feature type="compositionally biased region" description="Polar residues" evidence="1">
    <location>
        <begin position="1"/>
        <end position="10"/>
    </location>
</feature>
<organism evidence="2 3">
    <name type="scientific">[Torrubiella] hemipterigena</name>
    <dbReference type="NCBI Taxonomy" id="1531966"/>
    <lineage>
        <taxon>Eukaryota</taxon>
        <taxon>Fungi</taxon>
        <taxon>Dikarya</taxon>
        <taxon>Ascomycota</taxon>
        <taxon>Pezizomycotina</taxon>
        <taxon>Sordariomycetes</taxon>
        <taxon>Hypocreomycetidae</taxon>
        <taxon>Hypocreales</taxon>
        <taxon>Clavicipitaceae</taxon>
        <taxon>Clavicipitaceae incertae sedis</taxon>
        <taxon>'Torrubiella' clade</taxon>
    </lineage>
</organism>
<dbReference type="HOGENOM" id="CLU_056572_0_0_1"/>
<protein>
    <submittedName>
        <fullName evidence="2">Uncharacterized protein</fullName>
    </submittedName>
</protein>